<gene>
    <name evidence="2" type="ORF">CLV98_104173</name>
</gene>
<evidence type="ECO:0000313" key="2">
    <source>
        <dbReference type="EMBL" id="PWJ58314.1"/>
    </source>
</evidence>
<feature type="transmembrane region" description="Helical" evidence="1">
    <location>
        <begin position="116"/>
        <end position="135"/>
    </location>
</feature>
<reference evidence="2 3" key="1">
    <citation type="submission" date="2018-03" db="EMBL/GenBank/DDBJ databases">
        <title>Genomic Encyclopedia of Archaeal and Bacterial Type Strains, Phase II (KMG-II): from individual species to whole genera.</title>
        <authorList>
            <person name="Goeker M."/>
        </authorList>
    </citation>
    <scope>NUCLEOTIDE SEQUENCE [LARGE SCALE GENOMIC DNA]</scope>
    <source>
        <strain evidence="2 3">DSM 100346</strain>
    </source>
</reference>
<keyword evidence="3" id="KW-1185">Reference proteome</keyword>
<evidence type="ECO:0008006" key="4">
    <source>
        <dbReference type="Google" id="ProtNLM"/>
    </source>
</evidence>
<feature type="transmembrane region" description="Helical" evidence="1">
    <location>
        <begin position="165"/>
        <end position="191"/>
    </location>
</feature>
<name>A0A316AMK7_9BACT</name>
<keyword evidence="1" id="KW-1133">Transmembrane helix</keyword>
<comment type="caution">
    <text evidence="2">The sequence shown here is derived from an EMBL/GenBank/DDBJ whole genome shotgun (WGS) entry which is preliminary data.</text>
</comment>
<sequence>MNWKNHESSVLRWLVWSPVVAFFVYIWRHAVNMPYMDDADLVEVVNLSRTGFKALLSLLVRQQNDHRVVFSRLGALLPYWITGFIDFRWTILLGYSNLILLGLAFYRVFKSVERRYLYFLPITILLFSPIVYQVHLWSITAYQYTLSIAFSIFSLYFLQPSKRNWWALSIPLSIAATLTNLDGISTLPLAFLWLLLQGRRREAGYYFLFSLSYCLIYFQNFSYSQTSAMAPSEGYWVSLAKSFLAMTGSLAKVLSDTHALGLSIAGGAIIWLVYIAIKFWRRPVVVTPTAYLRGLLQFDFVEVAFLRVLASAAMIAIGRHMDSMGNMVAIRFQIYSVSIVVLFYLFLLSRMPSHKRHYLGFSFLFGSVLMHGYSYLKYEAAVHYLEAGLKADSYNFTHWKVFLHQYYNLPDPDPLFYANCRFPTYFQEADIRQWQGGVDTVQMMAKENLVITKITNPAEIKQHRQSMLQINLRKLPESVPIEDTYLMVTPHFLDSTVYLLALRQEGGKWLKVKGGLRNLMGEIPDKIPHQPYQLMLCWKAQGKAYSQLVARNVVF</sequence>
<dbReference type="Proteomes" id="UP000245880">
    <property type="component" value="Unassembled WGS sequence"/>
</dbReference>
<feature type="transmembrane region" description="Helical" evidence="1">
    <location>
        <begin position="329"/>
        <end position="346"/>
    </location>
</feature>
<dbReference type="AlphaFoldDB" id="A0A316AMK7"/>
<feature type="transmembrane region" description="Helical" evidence="1">
    <location>
        <begin position="203"/>
        <end position="223"/>
    </location>
</feature>
<keyword evidence="1" id="KW-0812">Transmembrane</keyword>
<accession>A0A316AMK7</accession>
<evidence type="ECO:0000256" key="1">
    <source>
        <dbReference type="SAM" id="Phobius"/>
    </source>
</evidence>
<dbReference type="OrthoDB" id="932916at2"/>
<feature type="transmembrane region" description="Helical" evidence="1">
    <location>
        <begin position="9"/>
        <end position="27"/>
    </location>
</feature>
<dbReference type="EMBL" id="QGDT01000004">
    <property type="protein sequence ID" value="PWJ58314.1"/>
    <property type="molecule type" value="Genomic_DNA"/>
</dbReference>
<protein>
    <recommendedName>
        <fullName evidence="4">Glucosyltransferase GtrII-like protein</fullName>
    </recommendedName>
</protein>
<feature type="transmembrane region" description="Helical" evidence="1">
    <location>
        <begin position="358"/>
        <end position="376"/>
    </location>
</feature>
<feature type="transmembrane region" description="Helical" evidence="1">
    <location>
        <begin position="87"/>
        <end position="109"/>
    </location>
</feature>
<keyword evidence="1" id="KW-0472">Membrane</keyword>
<proteinExistence type="predicted"/>
<evidence type="ECO:0000313" key="3">
    <source>
        <dbReference type="Proteomes" id="UP000245880"/>
    </source>
</evidence>
<feature type="transmembrane region" description="Helical" evidence="1">
    <location>
        <begin position="260"/>
        <end position="277"/>
    </location>
</feature>
<organism evidence="2 3">
    <name type="scientific">Dyadobacter jejuensis</name>
    <dbReference type="NCBI Taxonomy" id="1082580"/>
    <lineage>
        <taxon>Bacteria</taxon>
        <taxon>Pseudomonadati</taxon>
        <taxon>Bacteroidota</taxon>
        <taxon>Cytophagia</taxon>
        <taxon>Cytophagales</taxon>
        <taxon>Spirosomataceae</taxon>
        <taxon>Dyadobacter</taxon>
    </lineage>
</organism>
<dbReference type="RefSeq" id="WP_109674177.1">
    <property type="nucleotide sequence ID" value="NZ_QGDT01000004.1"/>
</dbReference>
<feature type="transmembrane region" description="Helical" evidence="1">
    <location>
        <begin position="298"/>
        <end position="317"/>
    </location>
</feature>